<dbReference type="CDD" id="cd14339">
    <property type="entry name" value="UBA_SNRK"/>
    <property type="match status" value="1"/>
</dbReference>
<feature type="compositionally biased region" description="Basic and acidic residues" evidence="1">
    <location>
        <begin position="449"/>
        <end position="466"/>
    </location>
</feature>
<feature type="compositionally biased region" description="Basic and acidic residues" evidence="1">
    <location>
        <begin position="356"/>
        <end position="380"/>
    </location>
</feature>
<dbReference type="Gene3D" id="1.10.510.10">
    <property type="entry name" value="Transferase(Phosphotransferase) domain 1"/>
    <property type="match status" value="1"/>
</dbReference>
<reference evidence="2" key="1">
    <citation type="journal article" date="2023" name="Mol. Biol. Evol.">
        <title>Third-Generation Sequencing Reveals the Adaptive Role of the Epigenome in Three Deep-Sea Polychaetes.</title>
        <authorList>
            <person name="Perez M."/>
            <person name="Aroh O."/>
            <person name="Sun Y."/>
            <person name="Lan Y."/>
            <person name="Juniper S.K."/>
            <person name="Young C.R."/>
            <person name="Angers B."/>
            <person name="Qian P.Y."/>
        </authorList>
    </citation>
    <scope>NUCLEOTIDE SEQUENCE</scope>
    <source>
        <strain evidence="2">P08H-3</strain>
    </source>
</reference>
<gene>
    <name evidence="2" type="ORF">LSH36_61g05005</name>
</gene>
<feature type="region of interest" description="Disordered" evidence="1">
    <location>
        <begin position="244"/>
        <end position="285"/>
    </location>
</feature>
<evidence type="ECO:0000313" key="2">
    <source>
        <dbReference type="EMBL" id="KAK2164599.1"/>
    </source>
</evidence>
<feature type="region of interest" description="Disordered" evidence="1">
    <location>
        <begin position="298"/>
        <end position="480"/>
    </location>
</feature>
<feature type="compositionally biased region" description="Gly residues" evidence="1">
    <location>
        <begin position="384"/>
        <end position="396"/>
    </location>
</feature>
<proteinExistence type="predicted"/>
<dbReference type="EMBL" id="JAODUP010000061">
    <property type="protein sequence ID" value="KAK2164599.1"/>
    <property type="molecule type" value="Genomic_DNA"/>
</dbReference>
<feature type="compositionally biased region" description="Polar residues" evidence="1">
    <location>
        <begin position="436"/>
        <end position="447"/>
    </location>
</feature>
<dbReference type="Proteomes" id="UP001208570">
    <property type="component" value="Unassembled WGS sequence"/>
</dbReference>
<dbReference type="AlphaFoldDB" id="A0AAD9K482"/>
<feature type="compositionally biased region" description="Polar residues" evidence="1">
    <location>
        <begin position="310"/>
        <end position="322"/>
    </location>
</feature>
<name>A0AAD9K482_9ANNE</name>
<organism evidence="2 3">
    <name type="scientific">Paralvinella palmiformis</name>
    <dbReference type="NCBI Taxonomy" id="53620"/>
    <lineage>
        <taxon>Eukaryota</taxon>
        <taxon>Metazoa</taxon>
        <taxon>Spiralia</taxon>
        <taxon>Lophotrochozoa</taxon>
        <taxon>Annelida</taxon>
        <taxon>Polychaeta</taxon>
        <taxon>Sedentaria</taxon>
        <taxon>Canalipalpata</taxon>
        <taxon>Terebellida</taxon>
        <taxon>Terebelliformia</taxon>
        <taxon>Alvinellidae</taxon>
        <taxon>Paralvinella</taxon>
    </lineage>
</organism>
<evidence type="ECO:0000313" key="3">
    <source>
        <dbReference type="Proteomes" id="UP001208570"/>
    </source>
</evidence>
<protein>
    <submittedName>
        <fullName evidence="2">Uncharacterized protein</fullName>
    </submittedName>
</protein>
<sequence length="586" mass="64825">MLVRDPKKRASLQDILNHHWLTRGDPAPLPLLPLISWEHLTPEEHSLIISKMVTRKMASKEEILRALEQNAYNHITATYYLLAESRLRKQREKQAHIAMVTKTNAGQKRFQPPNPKPNLKPLALTPRLGKIPPPLATIPSLPSSPVSPNPANQGIPFCCCAKSAERSKCDGSLPGDSPLTAPPKVPSSAPAQRASTPVEHPFLLHKCSMIQEEVLEEGDEDMDEIEEIIETKGLSQDIRRQSYMEESLSDDSDTRSTSSKEKDSPSGAVPPPKRLMPVRPLHSVRSSPQLLNQIFEEGESEEEDLMPPVLSTQTLARSTHQSPEVIRKYEMRRKRLTKAQRGASHSSSDTSDTDDTESRRRREKFPGDMYRRDSSDHSSDTDGGQSGFSGGSGRLFGGSCVTGVSGRASRNKSTRTEQKGSQKSNSSKSSGRHTGMKQNGVSPTSSLLGKRDSSSDRDNSQSEVGRKGTSPQPATPSNKDMEAALNEENKARSRIIHVRSKDFSDLMERFSASKHKDSGTTVLPMQRPHDVSGIKFRKRPKDRIKTDINKNGLIAHADCSMEEEQANTAQNPQQQNIVKTKCCSVV</sequence>
<accession>A0AAD9K482</accession>
<feature type="compositionally biased region" description="Basic and acidic residues" evidence="1">
    <location>
        <begin position="252"/>
        <end position="264"/>
    </location>
</feature>
<evidence type="ECO:0000256" key="1">
    <source>
        <dbReference type="SAM" id="MobiDB-lite"/>
    </source>
</evidence>
<comment type="caution">
    <text evidence="2">The sequence shown here is derived from an EMBL/GenBank/DDBJ whole genome shotgun (WGS) entry which is preliminary data.</text>
</comment>
<feature type="compositionally biased region" description="Polar residues" evidence="1">
    <location>
        <begin position="469"/>
        <end position="478"/>
    </location>
</feature>
<feature type="region of interest" description="Disordered" evidence="1">
    <location>
        <begin position="169"/>
        <end position="195"/>
    </location>
</feature>
<keyword evidence="3" id="KW-1185">Reference proteome</keyword>